<evidence type="ECO:0000313" key="2">
    <source>
        <dbReference type="Proteomes" id="UP000290289"/>
    </source>
</evidence>
<dbReference type="EMBL" id="RDQH01000342">
    <property type="protein sequence ID" value="RXH71437.1"/>
    <property type="molecule type" value="Genomic_DNA"/>
</dbReference>
<dbReference type="AlphaFoldDB" id="A0A498HPU1"/>
<protein>
    <submittedName>
        <fullName evidence="1">Uncharacterized protein</fullName>
    </submittedName>
</protein>
<gene>
    <name evidence="1" type="ORF">DVH24_018792</name>
</gene>
<dbReference type="Proteomes" id="UP000290289">
    <property type="component" value="Chromosome 16"/>
</dbReference>
<reference evidence="1 2" key="1">
    <citation type="submission" date="2018-10" db="EMBL/GenBank/DDBJ databases">
        <title>A high-quality apple genome assembly.</title>
        <authorList>
            <person name="Hu J."/>
        </authorList>
    </citation>
    <scope>NUCLEOTIDE SEQUENCE [LARGE SCALE GENOMIC DNA]</scope>
    <source>
        <strain evidence="2">cv. HFTH1</strain>
        <tissue evidence="1">Young leaf</tissue>
    </source>
</reference>
<sequence length="151" mass="17021">MASAIHFPLALKSGGFPLEASDYSAIFGLPWTSLHFKLLFGLGIRGFQSRNGTQEFSSSCCPILLLVCFLCGSKTQNKEREEIEQVTHFCFLYVLGLFMSPRKRHLFDWLLDKTILQPRATPKKFMGFLEIISAAVGESMDCSESPTPFDW</sequence>
<accession>A0A498HPU1</accession>
<organism evidence="1 2">
    <name type="scientific">Malus domestica</name>
    <name type="common">Apple</name>
    <name type="synonym">Pyrus malus</name>
    <dbReference type="NCBI Taxonomy" id="3750"/>
    <lineage>
        <taxon>Eukaryota</taxon>
        <taxon>Viridiplantae</taxon>
        <taxon>Streptophyta</taxon>
        <taxon>Embryophyta</taxon>
        <taxon>Tracheophyta</taxon>
        <taxon>Spermatophyta</taxon>
        <taxon>Magnoliopsida</taxon>
        <taxon>eudicotyledons</taxon>
        <taxon>Gunneridae</taxon>
        <taxon>Pentapetalae</taxon>
        <taxon>rosids</taxon>
        <taxon>fabids</taxon>
        <taxon>Rosales</taxon>
        <taxon>Rosaceae</taxon>
        <taxon>Amygdaloideae</taxon>
        <taxon>Maleae</taxon>
        <taxon>Malus</taxon>
    </lineage>
</organism>
<name>A0A498HPU1_MALDO</name>
<comment type="caution">
    <text evidence="1">The sequence shown here is derived from an EMBL/GenBank/DDBJ whole genome shotgun (WGS) entry which is preliminary data.</text>
</comment>
<proteinExistence type="predicted"/>
<keyword evidence="2" id="KW-1185">Reference proteome</keyword>
<evidence type="ECO:0000313" key="1">
    <source>
        <dbReference type="EMBL" id="RXH71437.1"/>
    </source>
</evidence>